<evidence type="ECO:0000313" key="2">
    <source>
        <dbReference type="Proteomes" id="UP001162483"/>
    </source>
</evidence>
<proteinExistence type="predicted"/>
<organism evidence="1 2">
    <name type="scientific">Staurois parvus</name>
    <dbReference type="NCBI Taxonomy" id="386267"/>
    <lineage>
        <taxon>Eukaryota</taxon>
        <taxon>Metazoa</taxon>
        <taxon>Chordata</taxon>
        <taxon>Craniata</taxon>
        <taxon>Vertebrata</taxon>
        <taxon>Euteleostomi</taxon>
        <taxon>Amphibia</taxon>
        <taxon>Batrachia</taxon>
        <taxon>Anura</taxon>
        <taxon>Neobatrachia</taxon>
        <taxon>Ranoidea</taxon>
        <taxon>Ranidae</taxon>
        <taxon>Staurois</taxon>
    </lineage>
</organism>
<reference evidence="1" key="1">
    <citation type="submission" date="2023-05" db="EMBL/GenBank/DDBJ databases">
        <authorList>
            <person name="Stuckert A."/>
        </authorList>
    </citation>
    <scope>NUCLEOTIDE SEQUENCE</scope>
</reference>
<accession>A0ABN9GIY7</accession>
<name>A0ABN9GIY7_9NEOB</name>
<keyword evidence="2" id="KW-1185">Reference proteome</keyword>
<dbReference type="EMBL" id="CATNWA010018651">
    <property type="protein sequence ID" value="CAI9608691.1"/>
    <property type="molecule type" value="Genomic_DNA"/>
</dbReference>
<comment type="caution">
    <text evidence="1">The sequence shown here is derived from an EMBL/GenBank/DDBJ whole genome shotgun (WGS) entry which is preliminary data.</text>
</comment>
<evidence type="ECO:0000313" key="1">
    <source>
        <dbReference type="EMBL" id="CAI9608691.1"/>
    </source>
</evidence>
<dbReference type="Proteomes" id="UP001162483">
    <property type="component" value="Unassembled WGS sequence"/>
</dbReference>
<protein>
    <submittedName>
        <fullName evidence="1">Uncharacterized protein</fullName>
    </submittedName>
</protein>
<gene>
    <name evidence="1" type="ORF">SPARVUS_LOCUS14137963</name>
</gene>
<sequence length="185" mass="20171">MSVRLMERIWSGRSGISTAAVSEYRAGRSALQRDLMEITADLWGGGERVPEFDRYPLPLPWSCSFILPVSSHPLYYPQSLVIPVLSAVSGHLLYCVRNLWSSPVLCPQSLVIPVLCPQSLVISCTVSAVSGHLLYCVRSLWSSPVLCPQSLVISCTVAAVSGHLLYCGRSLWSSPVLCPQSLVIP</sequence>